<dbReference type="InterPro" id="IPR011333">
    <property type="entry name" value="SKP1/BTB/POZ_sf"/>
</dbReference>
<dbReference type="OMA" id="KHCVDYL"/>
<feature type="non-terminal residue" evidence="4">
    <location>
        <position position="368"/>
    </location>
</feature>
<dbReference type="GO" id="GO:0022008">
    <property type="term" value="P:neurogenesis"/>
    <property type="evidence" value="ECO:0007669"/>
    <property type="project" value="TreeGrafter"/>
</dbReference>
<dbReference type="AlphaFoldDB" id="D2HTL3"/>
<dbReference type="Gene3D" id="3.30.710.10">
    <property type="entry name" value="Potassium Channel Kv1.1, Chain A"/>
    <property type="match status" value="1"/>
</dbReference>
<dbReference type="PANTHER" id="PTHR45774">
    <property type="entry name" value="BTB/POZ DOMAIN-CONTAINING"/>
    <property type="match status" value="1"/>
</dbReference>
<dbReference type="InterPro" id="IPR012983">
    <property type="entry name" value="PHR"/>
</dbReference>
<feature type="non-terminal residue" evidence="4">
    <location>
        <position position="1"/>
    </location>
</feature>
<dbReference type="PROSITE" id="PS50097">
    <property type="entry name" value="BTB"/>
    <property type="match status" value="1"/>
</dbReference>
<accession>D2HTL3</accession>
<dbReference type="GO" id="GO:0000932">
    <property type="term" value="C:P-body"/>
    <property type="evidence" value="ECO:0007669"/>
    <property type="project" value="TreeGrafter"/>
</dbReference>
<dbReference type="Gene3D" id="1.25.40.420">
    <property type="match status" value="1"/>
</dbReference>
<evidence type="ECO:0000256" key="1">
    <source>
        <dbReference type="ARBA" id="ARBA00004496"/>
    </source>
</evidence>
<dbReference type="STRING" id="9646.ENSAMEP00000005562"/>
<sequence length="368" mass="40658">TLKERFAFLFNNEVLCDVHFLVGKGLGAQRIPAHRFVLAVGSAVFDAMFNGGMATTSTEIELPDVEPAAFLALLKFLYSDEVQIGPETVMTTLYTAKKYAVPALEAHCVEFLKKNLRADNAFMLLTQQARLFDEPQLASLCLENIDKNTADGITAEGFTDIDLDTLVAVLERDTLGIREVRLFGAVVRWSEAECQRQQLPVTPENKRKVLGKALALIRFPLMTIEEFAAGPAQSGILVDREVVSLFLHFTVNPKPRVDFIDRPRCCLRGKECSINRFQQDTGFSCDGSASTFRVMFKEPVEVLPSVNYTACATLKGPDSHYGTKGLRKVTHESPTTGAKTCFTFCYAAGNNNGTSVEDGQIPEVIFYT</sequence>
<dbReference type="InterPro" id="IPR000210">
    <property type="entry name" value="BTB/POZ_dom"/>
</dbReference>
<dbReference type="HOGENOM" id="CLU_015899_2_0_1"/>
<dbReference type="SMART" id="SM00875">
    <property type="entry name" value="BACK"/>
    <property type="match status" value="1"/>
</dbReference>
<dbReference type="FunFam" id="1.25.40.420:FF:000004">
    <property type="entry name" value="BTB/POZ domain-containing protein 2"/>
    <property type="match status" value="1"/>
</dbReference>
<reference evidence="4" key="1">
    <citation type="journal article" date="2010" name="Nature">
        <title>The sequence and de novo assembly of the giant panda genome.</title>
        <authorList>
            <person name="Li R."/>
            <person name="Fan W."/>
            <person name="Tian G."/>
            <person name="Zhu H."/>
            <person name="He L."/>
            <person name="Cai J."/>
            <person name="Huang Q."/>
            <person name="Cai Q."/>
            <person name="Li B."/>
            <person name="Bai Y."/>
            <person name="Zhang Z."/>
            <person name="Zhang Y."/>
            <person name="Wang W."/>
            <person name="Li J."/>
            <person name="Wei F."/>
            <person name="Li H."/>
            <person name="Jian M."/>
            <person name="Li J."/>
            <person name="Zhang Z."/>
            <person name="Nielsen R."/>
            <person name="Li D."/>
            <person name="Gu W."/>
            <person name="Yang Z."/>
            <person name="Xuan Z."/>
            <person name="Ryder O.A."/>
            <person name="Leung F.C."/>
            <person name="Zhou Y."/>
            <person name="Cao J."/>
            <person name="Sun X."/>
            <person name="Fu Y."/>
            <person name="Fang X."/>
            <person name="Guo X."/>
            <person name="Wang B."/>
            <person name="Hou R."/>
            <person name="Shen F."/>
            <person name="Mu B."/>
            <person name="Ni P."/>
            <person name="Lin R."/>
            <person name="Qian W."/>
            <person name="Wang G."/>
            <person name="Yu C."/>
            <person name="Nie W."/>
            <person name="Wang J."/>
            <person name="Wu Z."/>
            <person name="Liang H."/>
            <person name="Min J."/>
            <person name="Wu Q."/>
            <person name="Cheng S."/>
            <person name="Ruan J."/>
            <person name="Wang M."/>
            <person name="Shi Z."/>
            <person name="Wen M."/>
            <person name="Liu B."/>
            <person name="Ren X."/>
            <person name="Zheng H."/>
            <person name="Dong D."/>
            <person name="Cook K."/>
            <person name="Shan G."/>
            <person name="Zhang H."/>
            <person name="Kosiol C."/>
            <person name="Xie X."/>
            <person name="Lu Z."/>
            <person name="Zheng H."/>
            <person name="Li Y."/>
            <person name="Steiner C.C."/>
            <person name="Lam T.T."/>
            <person name="Lin S."/>
            <person name="Zhang Q."/>
            <person name="Li G."/>
            <person name="Tian J."/>
            <person name="Gong T."/>
            <person name="Liu H."/>
            <person name="Zhang D."/>
            <person name="Fang L."/>
            <person name="Ye C."/>
            <person name="Zhang J."/>
            <person name="Hu W."/>
            <person name="Xu A."/>
            <person name="Ren Y."/>
            <person name="Zhang G."/>
            <person name="Bruford M.W."/>
            <person name="Li Q."/>
            <person name="Ma L."/>
            <person name="Guo Y."/>
            <person name="An N."/>
            <person name="Hu Y."/>
            <person name="Zheng Y."/>
            <person name="Shi Y."/>
            <person name="Li Z."/>
            <person name="Liu Q."/>
            <person name="Chen Y."/>
            <person name="Zhao J."/>
            <person name="Qu N."/>
            <person name="Zhao S."/>
            <person name="Tian F."/>
            <person name="Wang X."/>
            <person name="Wang H."/>
            <person name="Xu L."/>
            <person name="Liu X."/>
            <person name="Vinar T."/>
            <person name="Wang Y."/>
            <person name="Lam T.W."/>
            <person name="Yiu S.M."/>
            <person name="Liu S."/>
            <person name="Zhang H."/>
            <person name="Li D."/>
            <person name="Huang Y."/>
            <person name="Wang X."/>
            <person name="Yang G."/>
            <person name="Jiang Z."/>
            <person name="Wang J."/>
            <person name="Qin N."/>
            <person name="Li L."/>
            <person name="Li J."/>
            <person name="Bolund L."/>
            <person name="Kristiansen K."/>
            <person name="Wong G.K."/>
            <person name="Olson M."/>
            <person name="Zhang X."/>
            <person name="Li S."/>
            <person name="Yang H."/>
            <person name="Wang J."/>
            <person name="Wang J."/>
        </authorList>
    </citation>
    <scope>NUCLEOTIDE SEQUENCE [LARGE SCALE GENOMIC DNA]</scope>
</reference>
<dbReference type="Pfam" id="PF07707">
    <property type="entry name" value="BACK"/>
    <property type="match status" value="1"/>
</dbReference>
<name>D2HTL3_AILME</name>
<dbReference type="CDD" id="cd18281">
    <property type="entry name" value="BTB_POZ_BTBD1_2"/>
    <property type="match status" value="1"/>
</dbReference>
<dbReference type="Gene3D" id="2.60.120.820">
    <property type="entry name" value="PHR domain"/>
    <property type="match status" value="1"/>
</dbReference>
<proteinExistence type="predicted"/>
<dbReference type="PANTHER" id="PTHR45774:SF6">
    <property type="entry name" value="BTB_POZ DOMAIN-CONTAINING PROTEIN 2"/>
    <property type="match status" value="1"/>
</dbReference>
<dbReference type="SMART" id="SM00225">
    <property type="entry name" value="BTB"/>
    <property type="match status" value="1"/>
</dbReference>
<evidence type="ECO:0000313" key="4">
    <source>
        <dbReference type="EMBL" id="EFB22861.1"/>
    </source>
</evidence>
<dbReference type="FunFam" id="3.30.710.10:FF:000037">
    <property type="entry name" value="BTB (POZ) domain containing 1"/>
    <property type="match status" value="1"/>
</dbReference>
<keyword evidence="2" id="KW-0963">Cytoplasm</keyword>
<feature type="domain" description="BTB" evidence="3">
    <location>
        <begin position="16"/>
        <end position="86"/>
    </location>
</feature>
<dbReference type="Pfam" id="PF08005">
    <property type="entry name" value="PHR"/>
    <property type="match status" value="1"/>
</dbReference>
<comment type="subcellular location">
    <subcellularLocation>
        <location evidence="1">Cytoplasm</location>
    </subcellularLocation>
</comment>
<dbReference type="InterPro" id="IPR011705">
    <property type="entry name" value="BACK"/>
</dbReference>
<dbReference type="InParanoid" id="D2HTL3"/>
<dbReference type="GO" id="GO:0005829">
    <property type="term" value="C:cytosol"/>
    <property type="evidence" value="ECO:0007669"/>
    <property type="project" value="TreeGrafter"/>
</dbReference>
<dbReference type="eggNOG" id="KOG2075">
    <property type="taxonomic scope" value="Eukaryota"/>
</dbReference>
<organism evidence="4">
    <name type="scientific">Ailuropoda melanoleuca</name>
    <name type="common">Giant panda</name>
    <dbReference type="NCBI Taxonomy" id="9646"/>
    <lineage>
        <taxon>Eukaryota</taxon>
        <taxon>Metazoa</taxon>
        <taxon>Chordata</taxon>
        <taxon>Craniata</taxon>
        <taxon>Vertebrata</taxon>
        <taxon>Euteleostomi</taxon>
        <taxon>Mammalia</taxon>
        <taxon>Eutheria</taxon>
        <taxon>Laurasiatheria</taxon>
        <taxon>Carnivora</taxon>
        <taxon>Caniformia</taxon>
        <taxon>Ursidae</taxon>
        <taxon>Ailuropoda</taxon>
    </lineage>
</organism>
<protein>
    <recommendedName>
        <fullName evidence="3">BTB domain-containing protein</fullName>
    </recommendedName>
</protein>
<gene>
    <name evidence="4" type="ORF">PANDA_015528</name>
</gene>
<dbReference type="InterPro" id="IPR038648">
    <property type="entry name" value="PHR_sf"/>
</dbReference>
<dbReference type="Pfam" id="PF00651">
    <property type="entry name" value="BTB"/>
    <property type="match status" value="1"/>
</dbReference>
<dbReference type="SUPFAM" id="SSF54695">
    <property type="entry name" value="POZ domain"/>
    <property type="match status" value="1"/>
</dbReference>
<evidence type="ECO:0000259" key="3">
    <source>
        <dbReference type="PROSITE" id="PS50097"/>
    </source>
</evidence>
<evidence type="ECO:0000256" key="2">
    <source>
        <dbReference type="ARBA" id="ARBA00022490"/>
    </source>
</evidence>
<dbReference type="EMBL" id="GL193358">
    <property type="protein sequence ID" value="EFB22861.1"/>
    <property type="molecule type" value="Genomic_DNA"/>
</dbReference>